<dbReference type="EMBL" id="FOGU01000001">
    <property type="protein sequence ID" value="SER53348.1"/>
    <property type="molecule type" value="Genomic_DNA"/>
</dbReference>
<proteinExistence type="predicted"/>
<dbReference type="OrthoDB" id="9811423at2"/>
<sequence length="77" mass="8701">MRDERLERATIQSPCVKICVVHPTERICTGCLRTLDEIAGWGRMDDAERQAVLDALPQRNGQLRKRRGGRAGRLSRG</sequence>
<evidence type="ECO:0000313" key="3">
    <source>
        <dbReference type="Proteomes" id="UP000198885"/>
    </source>
</evidence>
<evidence type="ECO:0000313" key="2">
    <source>
        <dbReference type="EMBL" id="SER53348.1"/>
    </source>
</evidence>
<dbReference type="PANTHER" id="PTHR35175:SF2">
    <property type="entry name" value="DUF1289 DOMAIN-CONTAINING PROTEIN"/>
    <property type="match status" value="1"/>
</dbReference>
<accession>A0A1H9PYX3</accession>
<gene>
    <name evidence="2" type="ORF">SAMN04490244_101399</name>
</gene>
<dbReference type="AlphaFoldDB" id="A0A1H9PYX3"/>
<dbReference type="PANTHER" id="PTHR35175">
    <property type="entry name" value="DUF1289 DOMAIN-CONTAINING PROTEIN"/>
    <property type="match status" value="1"/>
</dbReference>
<dbReference type="RefSeq" id="WP_092687529.1">
    <property type="nucleotide sequence ID" value="NZ_CBDDGO010000004.1"/>
</dbReference>
<name>A0A1H9PYX3_9RHOB</name>
<dbReference type="Proteomes" id="UP000198885">
    <property type="component" value="Unassembled WGS sequence"/>
</dbReference>
<reference evidence="2 3" key="1">
    <citation type="submission" date="2016-10" db="EMBL/GenBank/DDBJ databases">
        <authorList>
            <person name="de Groot N.N."/>
        </authorList>
    </citation>
    <scope>NUCLEOTIDE SEQUENCE [LARGE SCALE GENOMIC DNA]</scope>
    <source>
        <strain evidence="2 3">DSM 23042</strain>
    </source>
</reference>
<feature type="region of interest" description="Disordered" evidence="1">
    <location>
        <begin position="56"/>
        <end position="77"/>
    </location>
</feature>
<dbReference type="InterPro" id="IPR010710">
    <property type="entry name" value="DUF1289"/>
</dbReference>
<protein>
    <recommendedName>
        <fullName evidence="4">DUF1289 domain-containing protein</fullName>
    </recommendedName>
</protein>
<dbReference type="STRING" id="641238.SAMN04490244_101399"/>
<feature type="compositionally biased region" description="Basic residues" evidence="1">
    <location>
        <begin position="62"/>
        <end position="77"/>
    </location>
</feature>
<keyword evidence="3" id="KW-1185">Reference proteome</keyword>
<evidence type="ECO:0008006" key="4">
    <source>
        <dbReference type="Google" id="ProtNLM"/>
    </source>
</evidence>
<dbReference type="Pfam" id="PF06945">
    <property type="entry name" value="DUF1289"/>
    <property type="match status" value="1"/>
</dbReference>
<evidence type="ECO:0000256" key="1">
    <source>
        <dbReference type="SAM" id="MobiDB-lite"/>
    </source>
</evidence>
<organism evidence="2 3">
    <name type="scientific">Tranquillimonas rosea</name>
    <dbReference type="NCBI Taxonomy" id="641238"/>
    <lineage>
        <taxon>Bacteria</taxon>
        <taxon>Pseudomonadati</taxon>
        <taxon>Pseudomonadota</taxon>
        <taxon>Alphaproteobacteria</taxon>
        <taxon>Rhodobacterales</taxon>
        <taxon>Roseobacteraceae</taxon>
        <taxon>Tranquillimonas</taxon>
    </lineage>
</organism>